<name>A0A5B7X742_9FLAO</name>
<dbReference type="AlphaFoldDB" id="A0A5B7X742"/>
<dbReference type="OrthoDB" id="952668at2"/>
<evidence type="ECO:0000313" key="4">
    <source>
        <dbReference type="Proteomes" id="UP000309016"/>
    </source>
</evidence>
<feature type="region of interest" description="Disordered" evidence="1">
    <location>
        <begin position="41"/>
        <end position="75"/>
    </location>
</feature>
<evidence type="ECO:0000256" key="2">
    <source>
        <dbReference type="SAM" id="Phobius"/>
    </source>
</evidence>
<dbReference type="Proteomes" id="UP000309016">
    <property type="component" value="Chromosome"/>
</dbReference>
<proteinExistence type="predicted"/>
<reference evidence="3 4" key="1">
    <citation type="submission" date="2019-06" db="EMBL/GenBank/DDBJ databases">
        <title>Complete genome sequence of Antarcticibacterium flavum KCTC 52984T from an Antarctic marine sediment.</title>
        <authorList>
            <person name="Lee Y.M."/>
            <person name="Shin S.C."/>
        </authorList>
    </citation>
    <scope>NUCLEOTIDE SEQUENCE [LARGE SCALE GENOMIC DNA]</scope>
    <source>
        <strain evidence="3 4">KCTC 52984</strain>
    </source>
</reference>
<organism evidence="3 4">
    <name type="scientific">Antarcticibacterium flavum</name>
    <dbReference type="NCBI Taxonomy" id="2058175"/>
    <lineage>
        <taxon>Bacteria</taxon>
        <taxon>Pseudomonadati</taxon>
        <taxon>Bacteroidota</taxon>
        <taxon>Flavobacteriia</taxon>
        <taxon>Flavobacteriales</taxon>
        <taxon>Flavobacteriaceae</taxon>
        <taxon>Antarcticibacterium</taxon>
    </lineage>
</organism>
<gene>
    <name evidence="3" type="ORF">FHG64_18495</name>
</gene>
<evidence type="ECO:0000256" key="1">
    <source>
        <dbReference type="SAM" id="MobiDB-lite"/>
    </source>
</evidence>
<dbReference type="EMBL" id="CP040812">
    <property type="protein sequence ID" value="QCY71219.1"/>
    <property type="molecule type" value="Genomic_DNA"/>
</dbReference>
<keyword evidence="2" id="KW-0812">Transmembrane</keyword>
<accession>A0A5B7X742</accession>
<sequence length="217" mass="24761">MAEIKIEKKKPIWPWILVGLIILGIILYFLFAGNDDDMDDMDDNRTEQVSDTTYTDAQRRDNDNSTMGWDETSRDTLNDDSVSNYLSHVGDRERMGVDHEYTNNALIHLIDAVEAKAAEVNMDIDKDLEEMRDEAEAITQNPQATNHADKIKETGNKIVDVLERMQEENFPNLSGDVEDVRTALQDIDSSTLTLEQKEEINSFFREAADVLRSMSNL</sequence>
<evidence type="ECO:0000313" key="3">
    <source>
        <dbReference type="EMBL" id="QCY71219.1"/>
    </source>
</evidence>
<keyword evidence="2" id="KW-1133">Transmembrane helix</keyword>
<dbReference type="RefSeq" id="WP_139067767.1">
    <property type="nucleotide sequence ID" value="NZ_CP040812.1"/>
</dbReference>
<keyword evidence="2" id="KW-0472">Membrane</keyword>
<protein>
    <submittedName>
        <fullName evidence="3">Uncharacterized protein</fullName>
    </submittedName>
</protein>
<feature type="transmembrane region" description="Helical" evidence="2">
    <location>
        <begin position="12"/>
        <end position="31"/>
    </location>
</feature>
<keyword evidence="4" id="KW-1185">Reference proteome</keyword>
<dbReference type="KEGG" id="afla:FHG64_18495"/>